<dbReference type="AlphaFoldDB" id="A0A0H3C3N4"/>
<reference evidence="4 5" key="1">
    <citation type="journal article" date="2010" name="J. Bacteriol.">
        <title>The genetic basis of laboratory adaptation in Caulobacter crescentus.</title>
        <authorList>
            <person name="Marks M.E."/>
            <person name="Castro-Rojas C.M."/>
            <person name="Teiling C."/>
            <person name="Du L."/>
            <person name="Kapatral V."/>
            <person name="Walunas T.L."/>
            <person name="Crosson S."/>
        </authorList>
    </citation>
    <scope>NUCLEOTIDE SEQUENCE [LARGE SCALE GENOMIC DNA]</scope>
    <source>
        <strain evidence="5">NA1000 / CB15N</strain>
    </source>
</reference>
<dbReference type="EC" id="2.3.1.267" evidence="4"/>
<evidence type="ECO:0000259" key="3">
    <source>
        <dbReference type="PROSITE" id="PS51186"/>
    </source>
</evidence>
<dbReference type="EMBL" id="CP001340">
    <property type="protein sequence ID" value="ACL93523.1"/>
    <property type="molecule type" value="Genomic_DNA"/>
</dbReference>
<dbReference type="PROSITE" id="PS51186">
    <property type="entry name" value="GNAT"/>
    <property type="match status" value="1"/>
</dbReference>
<dbReference type="OrthoDB" id="9804026at2"/>
<keyword evidence="2 4" id="KW-0012">Acyltransferase</keyword>
<gene>
    <name evidence="4" type="ordered locus">CCNA_00056</name>
</gene>
<dbReference type="SUPFAM" id="SSF55729">
    <property type="entry name" value="Acyl-CoA N-acyltransferases (Nat)"/>
    <property type="match status" value="1"/>
</dbReference>
<dbReference type="InterPro" id="IPR016181">
    <property type="entry name" value="Acyl_CoA_acyltransferase"/>
</dbReference>
<organism evidence="4 5">
    <name type="scientific">Caulobacter vibrioides (strain NA1000 / CB15N)</name>
    <name type="common">Caulobacter crescentus</name>
    <dbReference type="NCBI Taxonomy" id="565050"/>
    <lineage>
        <taxon>Bacteria</taxon>
        <taxon>Pseudomonadati</taxon>
        <taxon>Pseudomonadota</taxon>
        <taxon>Alphaproteobacteria</taxon>
        <taxon>Caulobacterales</taxon>
        <taxon>Caulobacteraceae</taxon>
        <taxon>Caulobacter</taxon>
    </lineage>
</organism>
<dbReference type="GeneID" id="7332146"/>
<keyword evidence="5" id="KW-1185">Reference proteome</keyword>
<dbReference type="Proteomes" id="UP000001364">
    <property type="component" value="Chromosome"/>
</dbReference>
<sequence length="150" mass="15914">MNLRPVGSEAAFDLADLHDKAFDRPWTALEFDDLLKSPGAFAILGEAGEPAEAKGFILCRSIAGEAEILTVAVDPAARRRGWGAALVEVAAGIAAETKAEAMFLEVAADNLAAIALYQTTGFLKVGLRKGYYPHPDGAKDALVMRRALNT</sequence>
<dbReference type="Pfam" id="PF00583">
    <property type="entry name" value="Acetyltransf_1"/>
    <property type="match status" value="1"/>
</dbReference>
<dbReference type="HOGENOM" id="CLU_013985_23_2_5"/>
<evidence type="ECO:0000256" key="2">
    <source>
        <dbReference type="ARBA" id="ARBA00023315"/>
    </source>
</evidence>
<evidence type="ECO:0000313" key="5">
    <source>
        <dbReference type="Proteomes" id="UP000001364"/>
    </source>
</evidence>
<dbReference type="InterPro" id="IPR050680">
    <property type="entry name" value="YpeA/RimI_acetyltransf"/>
</dbReference>
<accession>A0A0H3C3N4</accession>
<dbReference type="PANTHER" id="PTHR43420">
    <property type="entry name" value="ACETYLTRANSFERASE"/>
    <property type="match status" value="1"/>
</dbReference>
<protein>
    <submittedName>
        <fullName evidence="4">Ribosomal-protein-S18-alanine acetyltransferase</fullName>
        <ecNumber evidence="4">2.3.1.267</ecNumber>
    </submittedName>
</protein>
<dbReference type="GO" id="GO:0008999">
    <property type="term" value="F:protein-N-terminal-alanine acetyltransferase activity"/>
    <property type="evidence" value="ECO:0007669"/>
    <property type="project" value="UniProtKB-EC"/>
</dbReference>
<dbReference type="CDD" id="cd04301">
    <property type="entry name" value="NAT_SF"/>
    <property type="match status" value="1"/>
</dbReference>
<keyword evidence="1 4" id="KW-0808">Transferase</keyword>
<dbReference type="PATRIC" id="fig|565050.3.peg.56"/>
<dbReference type="Gene3D" id="3.40.630.30">
    <property type="match status" value="1"/>
</dbReference>
<evidence type="ECO:0000256" key="1">
    <source>
        <dbReference type="ARBA" id="ARBA00022679"/>
    </source>
</evidence>
<dbReference type="PANTHER" id="PTHR43420:SF44">
    <property type="entry name" value="ACETYLTRANSFERASE YPEA"/>
    <property type="match status" value="1"/>
</dbReference>
<name>A0A0H3C3N4_CAUVN</name>
<evidence type="ECO:0000313" key="4">
    <source>
        <dbReference type="EMBL" id="ACL93523.1"/>
    </source>
</evidence>
<dbReference type="PhylomeDB" id="A0A0H3C3N4"/>
<proteinExistence type="predicted"/>
<dbReference type="RefSeq" id="YP_002515431.1">
    <property type="nucleotide sequence ID" value="NC_011916.1"/>
</dbReference>
<dbReference type="KEGG" id="ccs:CCNA_00056"/>
<dbReference type="InterPro" id="IPR000182">
    <property type="entry name" value="GNAT_dom"/>
</dbReference>
<dbReference type="RefSeq" id="WP_010917947.1">
    <property type="nucleotide sequence ID" value="NC_011916.1"/>
</dbReference>
<dbReference type="SMR" id="A0A0H3C3N4"/>
<feature type="domain" description="N-acetyltransferase" evidence="3">
    <location>
        <begin position="1"/>
        <end position="149"/>
    </location>
</feature>